<evidence type="ECO:0000313" key="2">
    <source>
        <dbReference type="Proteomes" id="UP000292235"/>
    </source>
</evidence>
<dbReference type="KEGG" id="strr:EKD16_06555"/>
<gene>
    <name evidence="1" type="ORF">EKD16_06555</name>
</gene>
<dbReference type="RefSeq" id="WP_165498509.1">
    <property type="nucleotide sequence ID" value="NZ_CP036455.1"/>
</dbReference>
<name>A0A4P6Q2L1_9ACTN</name>
<proteinExistence type="predicted"/>
<dbReference type="EMBL" id="CP036455">
    <property type="protein sequence ID" value="QBI53109.1"/>
    <property type="molecule type" value="Genomic_DNA"/>
</dbReference>
<protein>
    <submittedName>
        <fullName evidence="1">Uncharacterized protein</fullName>
    </submittedName>
</protein>
<accession>A0A4P6Q2L1</accession>
<keyword evidence="2" id="KW-1185">Reference proteome</keyword>
<organism evidence="1 2">
    <name type="scientific">Streptomonospora litoralis</name>
    <dbReference type="NCBI Taxonomy" id="2498135"/>
    <lineage>
        <taxon>Bacteria</taxon>
        <taxon>Bacillati</taxon>
        <taxon>Actinomycetota</taxon>
        <taxon>Actinomycetes</taxon>
        <taxon>Streptosporangiales</taxon>
        <taxon>Nocardiopsidaceae</taxon>
        <taxon>Streptomonospora</taxon>
    </lineage>
</organism>
<evidence type="ECO:0000313" key="1">
    <source>
        <dbReference type="EMBL" id="QBI53109.1"/>
    </source>
</evidence>
<dbReference type="Proteomes" id="UP000292235">
    <property type="component" value="Chromosome"/>
</dbReference>
<reference evidence="1 2" key="1">
    <citation type="submission" date="2019-02" db="EMBL/GenBank/DDBJ databases">
        <authorList>
            <person name="Khodamoradi S."/>
            <person name="Hahnke R.L."/>
            <person name="Kaempfer P."/>
            <person name="Schumann P."/>
            <person name="Rohde M."/>
            <person name="Steinert M."/>
            <person name="Luzhetskyy A."/>
            <person name="Wink J."/>
            <person name="Ruckert C."/>
        </authorList>
    </citation>
    <scope>NUCLEOTIDE SEQUENCE [LARGE SCALE GENOMIC DNA]</scope>
    <source>
        <strain evidence="1 2">M2</strain>
    </source>
</reference>
<dbReference type="AlphaFoldDB" id="A0A4P6Q2L1"/>
<sequence>MNARPRNPHAEVAEIWPRDGAVRVVGDLHGLAETASGRWYLVVALRDSAVRMQYGMTVNGDRFDASVPAEDFVPADFSLQAEGAAWDLFASPEERLESTDTDDWLRLGRHLDDVRDKKKIMVFPVQEVESDGAYMSVRPFYTVNDNLSVGARPGSSAPFGKESP</sequence>